<protein>
    <submittedName>
        <fullName evidence="1">Putative addiction module component, TIGR02574 family</fullName>
    </submittedName>
</protein>
<evidence type="ECO:0000313" key="1">
    <source>
        <dbReference type="EMBL" id="SDH97587.1"/>
    </source>
</evidence>
<dbReference type="Pfam" id="PF09720">
    <property type="entry name" value="Unstab_antitox"/>
    <property type="match status" value="1"/>
</dbReference>
<keyword evidence="2" id="KW-1185">Reference proteome</keyword>
<organism evidence="1 2">
    <name type="scientific">Mucilaginibacter gossypii</name>
    <dbReference type="NCBI Taxonomy" id="551996"/>
    <lineage>
        <taxon>Bacteria</taxon>
        <taxon>Pseudomonadati</taxon>
        <taxon>Bacteroidota</taxon>
        <taxon>Sphingobacteriia</taxon>
        <taxon>Sphingobacteriales</taxon>
        <taxon>Sphingobacteriaceae</taxon>
        <taxon>Mucilaginibacter</taxon>
    </lineage>
</organism>
<sequence length="76" mass="9126">METEVIRERLQEYIRFADDKKVAAIYTMVESEIQDELDLWEDQDFLNEMKSRVDDYESGRVVGIPWEQVKKNARAR</sequence>
<dbReference type="EMBL" id="FNCG01000014">
    <property type="protein sequence ID" value="SDH97587.1"/>
    <property type="molecule type" value="Genomic_DNA"/>
</dbReference>
<dbReference type="Proteomes" id="UP000199705">
    <property type="component" value="Unassembled WGS sequence"/>
</dbReference>
<dbReference type="InterPro" id="IPR013406">
    <property type="entry name" value="CHP02574_addiction_mod"/>
</dbReference>
<evidence type="ECO:0000313" key="2">
    <source>
        <dbReference type="Proteomes" id="UP000199705"/>
    </source>
</evidence>
<proteinExistence type="predicted"/>
<name>A0A1G8GT78_9SPHI</name>
<accession>A0A1G8GT78</accession>
<dbReference type="RefSeq" id="WP_091172657.1">
    <property type="nucleotide sequence ID" value="NZ_CP071878.2"/>
</dbReference>
<reference evidence="2" key="1">
    <citation type="submission" date="2016-10" db="EMBL/GenBank/DDBJ databases">
        <authorList>
            <person name="Varghese N."/>
            <person name="Submissions S."/>
        </authorList>
    </citation>
    <scope>NUCLEOTIDE SEQUENCE [LARGE SCALE GENOMIC DNA]</scope>
    <source>
        <strain evidence="2">Gh-67</strain>
    </source>
</reference>
<dbReference type="AlphaFoldDB" id="A0A1G8GT78"/>
<dbReference type="STRING" id="551996.SAMN05192573_114157"/>
<gene>
    <name evidence="1" type="ORF">SAMN05192573_114157</name>
</gene>